<dbReference type="SUPFAM" id="SSF50249">
    <property type="entry name" value="Nucleic acid-binding proteins"/>
    <property type="match status" value="1"/>
</dbReference>
<dbReference type="RefSeq" id="WP_106448465.1">
    <property type="nucleotide sequence ID" value="NZ_CP027671.1"/>
</dbReference>
<dbReference type="InterPro" id="IPR022002">
    <property type="entry name" value="ChsH2_Znr"/>
</dbReference>
<sequence length="147" mass="16368">MTMPNYLPDLGPITAPQLPEHISFWENCAKRELRFQCCSECERWRHPPAPVCPHCGSAGATWKLAPPRAELFSYTVVHHAPTPALRGYVPYNIAIVAFTDLIDIRIVSNVLNILPQDLCIGMPLQLVWQDQGPGRVVPLFVREGAAA</sequence>
<protein>
    <submittedName>
        <fullName evidence="3">Thiolase</fullName>
    </submittedName>
</protein>
<dbReference type="Pfam" id="PF12172">
    <property type="entry name" value="zf-ChsH2"/>
    <property type="match status" value="1"/>
</dbReference>
<dbReference type="OrthoDB" id="5514845at2"/>
<dbReference type="InterPro" id="IPR002878">
    <property type="entry name" value="ChsH2_C"/>
</dbReference>
<feature type="domain" description="ChsH2 rubredoxin-like zinc ribbon" evidence="2">
    <location>
        <begin position="25"/>
        <end position="58"/>
    </location>
</feature>
<proteinExistence type="predicted"/>
<keyword evidence="4" id="KW-1185">Reference proteome</keyword>
<dbReference type="Pfam" id="PF01796">
    <property type="entry name" value="OB_ChsH2_C"/>
    <property type="match status" value="1"/>
</dbReference>
<name>A0A2S0N6E1_9BURK</name>
<evidence type="ECO:0000259" key="2">
    <source>
        <dbReference type="Pfam" id="PF12172"/>
    </source>
</evidence>
<dbReference type="InterPro" id="IPR012340">
    <property type="entry name" value="NA-bd_OB-fold"/>
</dbReference>
<feature type="domain" description="ChsH2 C-terminal OB-fold" evidence="1">
    <location>
        <begin position="62"/>
        <end position="129"/>
    </location>
</feature>
<evidence type="ECO:0000313" key="3">
    <source>
        <dbReference type="EMBL" id="AVO43523.1"/>
    </source>
</evidence>
<evidence type="ECO:0000313" key="4">
    <source>
        <dbReference type="Proteomes" id="UP000239326"/>
    </source>
</evidence>
<dbReference type="InterPro" id="IPR052513">
    <property type="entry name" value="Thioester_dehydratase-like"/>
</dbReference>
<evidence type="ECO:0000259" key="1">
    <source>
        <dbReference type="Pfam" id="PF01796"/>
    </source>
</evidence>
<dbReference type="Proteomes" id="UP000239326">
    <property type="component" value="Plasmid unnamed2"/>
</dbReference>
<reference evidence="3 4" key="1">
    <citation type="submission" date="2018-03" db="EMBL/GenBank/DDBJ databases">
        <title>Genome sequencing of Simplicispira sp.</title>
        <authorList>
            <person name="Kim S.-J."/>
            <person name="Heo J."/>
            <person name="Kwon S.-W."/>
        </authorList>
    </citation>
    <scope>NUCLEOTIDE SEQUENCE [LARGE SCALE GENOMIC DNA]</scope>
    <source>
        <strain evidence="3 4">SC1-8</strain>
        <plasmid evidence="3 4">unnamed2</plasmid>
    </source>
</reference>
<keyword evidence="3" id="KW-0614">Plasmid</keyword>
<dbReference type="AlphaFoldDB" id="A0A2S0N6E1"/>
<dbReference type="PANTHER" id="PTHR34075">
    <property type="entry name" value="BLR3430 PROTEIN"/>
    <property type="match status" value="1"/>
</dbReference>
<dbReference type="KEGG" id="simp:C6571_18960"/>
<dbReference type="EMBL" id="CP027671">
    <property type="protein sequence ID" value="AVO43523.1"/>
    <property type="molecule type" value="Genomic_DNA"/>
</dbReference>
<gene>
    <name evidence="3" type="ORF">C6571_18960</name>
</gene>
<dbReference type="PANTHER" id="PTHR34075:SF5">
    <property type="entry name" value="BLR3430 PROTEIN"/>
    <property type="match status" value="1"/>
</dbReference>
<geneLocation type="plasmid" evidence="3 4">
    <name>unnamed2</name>
</geneLocation>
<accession>A0A2S0N6E1</accession>
<organism evidence="3 4">
    <name type="scientific">Simplicispira suum</name>
    <dbReference type="NCBI Taxonomy" id="2109915"/>
    <lineage>
        <taxon>Bacteria</taxon>
        <taxon>Pseudomonadati</taxon>
        <taxon>Pseudomonadota</taxon>
        <taxon>Betaproteobacteria</taxon>
        <taxon>Burkholderiales</taxon>
        <taxon>Comamonadaceae</taxon>
        <taxon>Simplicispira</taxon>
    </lineage>
</organism>